<dbReference type="EMBL" id="CP159218">
    <property type="protein sequence ID" value="XCG63224.1"/>
    <property type="molecule type" value="Genomic_DNA"/>
</dbReference>
<feature type="domain" description="N-acetylmuramoyl-L-alanine amidase" evidence="6">
    <location>
        <begin position="273"/>
        <end position="411"/>
    </location>
</feature>
<dbReference type="SMART" id="SM00644">
    <property type="entry name" value="Ami_2"/>
    <property type="match status" value="1"/>
</dbReference>
<dbReference type="InterPro" id="IPR051206">
    <property type="entry name" value="NAMLAA_amidase_2"/>
</dbReference>
<dbReference type="GO" id="GO:0008745">
    <property type="term" value="F:N-acetylmuramoyl-L-alanine amidase activity"/>
    <property type="evidence" value="ECO:0007669"/>
    <property type="project" value="UniProtKB-EC"/>
</dbReference>
<dbReference type="GO" id="GO:0071555">
    <property type="term" value="P:cell wall organization"/>
    <property type="evidence" value="ECO:0007669"/>
    <property type="project" value="UniProtKB-KW"/>
</dbReference>
<keyword evidence="3" id="KW-0378">Hydrolase</keyword>
<dbReference type="Gene3D" id="3.40.80.10">
    <property type="entry name" value="Peptidoglycan recognition protein-like"/>
    <property type="match status" value="1"/>
</dbReference>
<reference evidence="7" key="1">
    <citation type="submission" date="2024-05" db="EMBL/GenBank/DDBJ databases">
        <authorList>
            <person name="Cai S.Y."/>
            <person name="Jin L.M."/>
            <person name="Li H.R."/>
        </authorList>
    </citation>
    <scope>NUCLEOTIDE SEQUENCE</scope>
    <source>
        <strain evidence="7">A5-74</strain>
    </source>
</reference>
<dbReference type="AlphaFoldDB" id="A0AAU8DMM1"/>
<accession>A0AAU8DMM1</accession>
<organism evidence="7">
    <name type="scientific">Nakamurella sp. A5-74</name>
    <dbReference type="NCBI Taxonomy" id="3158264"/>
    <lineage>
        <taxon>Bacteria</taxon>
        <taxon>Bacillati</taxon>
        <taxon>Actinomycetota</taxon>
        <taxon>Actinomycetes</taxon>
        <taxon>Nakamurellales</taxon>
        <taxon>Nakamurellaceae</taxon>
        <taxon>Nakamurella</taxon>
    </lineage>
</organism>
<proteinExistence type="predicted"/>
<dbReference type="CDD" id="cd06583">
    <property type="entry name" value="PGRP"/>
    <property type="match status" value="1"/>
</dbReference>
<evidence type="ECO:0000256" key="5">
    <source>
        <dbReference type="SAM" id="SignalP"/>
    </source>
</evidence>
<sequence>MGIRSSRRAVPSRRAAVSAAVGFGLLATAAVTGQATAAQQPAVAPVGSIVNCSWSTAPGITLEQAFARSAQAAGVPEALLKSVSYLQSRWDDHGSVASNDGGYGLMNLTDLTGLGVELDGDGKGDGTAGKKPQSADTARIAAQLTGLSLLAVKSVPAANICGGAAVLASYGPSGAQAKDVNNWVGAVTRYGGGVESNTELAQQVFDRMRSGASRTTASGQRVELDAVPQAKQITVASNYRTDCPKNLGCDWIPAPYEKGDASLPDNTEDYGNHDLGDRTGAGGPKIDYIVIHDTETSYDTTLKLVQDPTYVSWNYTVRSSDGHIAQHLDPKDVGYHAGNWFVNMHSIGIEHEGYAGSNGWFTEAMYAKSATLVKYLAEKYDIPLDPAHIIGHDQIPGTVLGSTKSVHWDPGPYWNWEHYFDLLGAPIAGTADATTQLSVGDVVTVKPGYSDNPNIVTQCKQQSPPSPDCVAGVGTNYVELRQAASDTAPLAKDVGWKPDGSAGSTVVSDVSAKAQAGNKLVVAAISGDWVKVAWAGEFAWVKNTAAKPVLVRTPTATVSVKSGATTAPVYGRAYPEPAAYTGTSIPVQKLSPLEYTLKPGQQYAVLDRTVVTDYYYATQYDGLGADQRTDLKGQLVYYEVAIAHRVFFVQAGDVTLTESPVLASTGAPRIAGTPVKGSAVTALTGIWTGGVKTFSYQWQRNGKDIKGAVTQTYQLRGVDVGTRLTVVVSAHAPNAVSVSAESAAVRVRA</sequence>
<evidence type="ECO:0000256" key="2">
    <source>
        <dbReference type="ARBA" id="ARBA00011901"/>
    </source>
</evidence>
<dbReference type="InterPro" id="IPR002502">
    <property type="entry name" value="Amidase_domain"/>
</dbReference>
<dbReference type="Pfam" id="PF01510">
    <property type="entry name" value="Amidase_2"/>
    <property type="match status" value="1"/>
</dbReference>
<name>A0AAU8DMM1_9ACTN</name>
<dbReference type="FunFam" id="3.40.80.10:FF:000006">
    <property type="entry name" value="N-acetylmuramoyl-L-alanine amidase"/>
    <property type="match status" value="1"/>
</dbReference>
<dbReference type="EC" id="3.5.1.28" evidence="2"/>
<dbReference type="RefSeq" id="WP_353648839.1">
    <property type="nucleotide sequence ID" value="NZ_CP159218.1"/>
</dbReference>
<evidence type="ECO:0000256" key="3">
    <source>
        <dbReference type="ARBA" id="ARBA00022801"/>
    </source>
</evidence>
<dbReference type="GO" id="GO:0009253">
    <property type="term" value="P:peptidoglycan catabolic process"/>
    <property type="evidence" value="ECO:0007669"/>
    <property type="project" value="InterPro"/>
</dbReference>
<evidence type="ECO:0000259" key="6">
    <source>
        <dbReference type="SMART" id="SM00644"/>
    </source>
</evidence>
<dbReference type="InterPro" id="IPR036505">
    <property type="entry name" value="Amidase/PGRP_sf"/>
</dbReference>
<dbReference type="PANTHER" id="PTHR30417:SF1">
    <property type="entry name" value="N-ACETYLMURAMOYL-L-ALANINE AMIDASE AMID"/>
    <property type="match status" value="1"/>
</dbReference>
<dbReference type="GO" id="GO:0009254">
    <property type="term" value="P:peptidoglycan turnover"/>
    <property type="evidence" value="ECO:0007669"/>
    <property type="project" value="TreeGrafter"/>
</dbReference>
<keyword evidence="4" id="KW-0961">Cell wall biogenesis/degradation</keyword>
<dbReference type="Gene3D" id="2.60.40.2700">
    <property type="match status" value="1"/>
</dbReference>
<protein>
    <recommendedName>
        <fullName evidence="2">N-acetylmuramoyl-L-alanine amidase</fullName>
        <ecNumber evidence="2">3.5.1.28</ecNumber>
    </recommendedName>
</protein>
<evidence type="ECO:0000256" key="4">
    <source>
        <dbReference type="ARBA" id="ARBA00023316"/>
    </source>
</evidence>
<dbReference type="SUPFAM" id="SSF55846">
    <property type="entry name" value="N-acetylmuramoyl-L-alanine amidase-like"/>
    <property type="match status" value="1"/>
</dbReference>
<gene>
    <name evidence="7" type="ORF">ABLG96_18770</name>
</gene>
<feature type="chain" id="PRO_5043896790" description="N-acetylmuramoyl-L-alanine amidase" evidence="5">
    <location>
        <begin position="30"/>
        <end position="749"/>
    </location>
</feature>
<dbReference type="PANTHER" id="PTHR30417">
    <property type="entry name" value="N-ACETYLMURAMOYL-L-ALANINE AMIDASE AMID"/>
    <property type="match status" value="1"/>
</dbReference>
<evidence type="ECO:0000256" key="1">
    <source>
        <dbReference type="ARBA" id="ARBA00001561"/>
    </source>
</evidence>
<evidence type="ECO:0000313" key="7">
    <source>
        <dbReference type="EMBL" id="XCG63224.1"/>
    </source>
</evidence>
<comment type="catalytic activity">
    <reaction evidence="1">
        <text>Hydrolyzes the link between N-acetylmuramoyl residues and L-amino acid residues in certain cell-wall glycopeptides.</text>
        <dbReference type="EC" id="3.5.1.28"/>
    </reaction>
</comment>
<keyword evidence="5" id="KW-0732">Signal</keyword>
<feature type="signal peptide" evidence="5">
    <location>
        <begin position="1"/>
        <end position="29"/>
    </location>
</feature>